<dbReference type="RefSeq" id="WP_167476433.1">
    <property type="nucleotide sequence ID" value="NZ_CP046172.1"/>
</dbReference>
<evidence type="ECO:0000313" key="2">
    <source>
        <dbReference type="Proteomes" id="UP000503540"/>
    </source>
</evidence>
<name>A0A6G9YLE8_9NOCA</name>
<dbReference type="Pfam" id="PF11958">
    <property type="entry name" value="DUF3472"/>
    <property type="match status" value="1"/>
</dbReference>
<dbReference type="KEGG" id="nah:F5544_30635"/>
<organism evidence="1 2">
    <name type="scientific">Nocardia arthritidis</name>
    <dbReference type="NCBI Taxonomy" id="228602"/>
    <lineage>
        <taxon>Bacteria</taxon>
        <taxon>Bacillati</taxon>
        <taxon>Actinomycetota</taxon>
        <taxon>Actinomycetes</taxon>
        <taxon>Mycobacteriales</taxon>
        <taxon>Nocardiaceae</taxon>
        <taxon>Nocardia</taxon>
    </lineage>
</organism>
<dbReference type="AlphaFoldDB" id="A0A6G9YLE8"/>
<dbReference type="InterPro" id="IPR021862">
    <property type="entry name" value="DUF3472"/>
</dbReference>
<protein>
    <submittedName>
        <fullName evidence="1">DUF3472 domain-containing protein</fullName>
    </submittedName>
</protein>
<keyword evidence="2" id="KW-1185">Reference proteome</keyword>
<dbReference type="EMBL" id="CP046172">
    <property type="protein sequence ID" value="QIS13970.1"/>
    <property type="molecule type" value="Genomic_DNA"/>
</dbReference>
<dbReference type="Proteomes" id="UP000503540">
    <property type="component" value="Chromosome"/>
</dbReference>
<proteinExistence type="predicted"/>
<evidence type="ECO:0000313" key="1">
    <source>
        <dbReference type="EMBL" id="QIS13970.1"/>
    </source>
</evidence>
<accession>A0A6G9YLE8</accession>
<gene>
    <name evidence="1" type="ORF">F5544_30635</name>
</gene>
<sequence>MSTAVKKLLRTILISVAFAIGIIKPSVAQAIVAGGMAAIDRTWPEVPGGFDDMTFSITVTREPGSNGKTYWAHQWGYTGTTDGGYIGLQSRDGNDKALNFSIWGATSWRDSAGATCNLFGHEGSGVQCWINYAWQQGVTYQITLAKSGTDGWTASITNTRTRENSTVATIVVPPSYGGLAGLSEWVENFAQGAQQPPSCSAVPAATAVYGTPTANGGKVTPTSSNSYTYGNCAWIAKTSCTTEQVCTLSVNPDQPPRRLTPRK</sequence>
<reference evidence="1 2" key="1">
    <citation type="journal article" date="2019" name="ACS Chem. Biol.">
        <title>Identification and Mobilization of a Cryptic Antibiotic Biosynthesis Gene Locus from a Human-Pathogenic Nocardia Isolate.</title>
        <authorList>
            <person name="Herisse M."/>
            <person name="Ishida K."/>
            <person name="Porter J.L."/>
            <person name="Howden B."/>
            <person name="Hertweck C."/>
            <person name="Stinear T.P."/>
            <person name="Pidot S.J."/>
        </authorList>
    </citation>
    <scope>NUCLEOTIDE SEQUENCE [LARGE SCALE GENOMIC DNA]</scope>
    <source>
        <strain evidence="1 2">AUSMDU00012717</strain>
    </source>
</reference>